<dbReference type="PANTHER" id="PTHR48111:SF4">
    <property type="entry name" value="DNA-BINDING DUAL TRANSCRIPTIONAL REGULATOR OMPR"/>
    <property type="match status" value="1"/>
</dbReference>
<dbReference type="SUPFAM" id="SSF52172">
    <property type="entry name" value="CheY-like"/>
    <property type="match status" value="1"/>
</dbReference>
<evidence type="ECO:0000256" key="5">
    <source>
        <dbReference type="ARBA" id="ARBA00023125"/>
    </source>
</evidence>
<dbReference type="Pfam" id="PF00072">
    <property type="entry name" value="Response_reg"/>
    <property type="match status" value="1"/>
</dbReference>
<dbReference type="InterPro" id="IPR016032">
    <property type="entry name" value="Sig_transdc_resp-reg_C-effctor"/>
</dbReference>
<evidence type="ECO:0000256" key="2">
    <source>
        <dbReference type="ARBA" id="ARBA00022553"/>
    </source>
</evidence>
<evidence type="ECO:0000256" key="3">
    <source>
        <dbReference type="ARBA" id="ARBA00023012"/>
    </source>
</evidence>
<dbReference type="Gene3D" id="1.10.10.10">
    <property type="entry name" value="Winged helix-like DNA-binding domain superfamily/Winged helix DNA-binding domain"/>
    <property type="match status" value="1"/>
</dbReference>
<dbReference type="InterPro" id="IPR039420">
    <property type="entry name" value="WalR-like"/>
</dbReference>
<evidence type="ECO:0000256" key="8">
    <source>
        <dbReference type="PROSITE-ProRule" id="PRU00169"/>
    </source>
</evidence>
<dbReference type="InterPro" id="IPR001789">
    <property type="entry name" value="Sig_transdc_resp-reg_receiver"/>
</dbReference>
<evidence type="ECO:0000256" key="9">
    <source>
        <dbReference type="PROSITE-ProRule" id="PRU01091"/>
    </source>
</evidence>
<proteinExistence type="predicted"/>
<reference evidence="12" key="1">
    <citation type="submission" date="2013-01" db="EMBL/GenBank/DDBJ databases">
        <title>Genome draft of Hydrogenophaga taeniospiralis 2K1.</title>
        <authorList>
            <person name="Gomila M."/>
            <person name="Lalucat J."/>
        </authorList>
    </citation>
    <scope>NUCLEOTIDE SEQUENCE</scope>
    <source>
        <strain evidence="12">CCUG 15921</strain>
    </source>
</reference>
<dbReference type="GO" id="GO:0005829">
    <property type="term" value="C:cytosol"/>
    <property type="evidence" value="ECO:0007669"/>
    <property type="project" value="TreeGrafter"/>
</dbReference>
<name>A0A9X4NVN3_9BURK</name>
<evidence type="ECO:0000259" key="10">
    <source>
        <dbReference type="PROSITE" id="PS50110"/>
    </source>
</evidence>
<evidence type="ECO:0000256" key="4">
    <source>
        <dbReference type="ARBA" id="ARBA00023015"/>
    </source>
</evidence>
<dbReference type="GO" id="GO:0000156">
    <property type="term" value="F:phosphorelay response regulator activity"/>
    <property type="evidence" value="ECO:0007669"/>
    <property type="project" value="TreeGrafter"/>
</dbReference>
<dbReference type="FunFam" id="3.40.50.2300:FF:000001">
    <property type="entry name" value="DNA-binding response regulator PhoB"/>
    <property type="match status" value="1"/>
</dbReference>
<comment type="caution">
    <text evidence="12">The sequence shown here is derived from an EMBL/GenBank/DDBJ whole genome shotgun (WGS) entry which is preliminary data.</text>
</comment>
<dbReference type="InterPro" id="IPR036388">
    <property type="entry name" value="WH-like_DNA-bd_sf"/>
</dbReference>
<evidence type="ECO:0000313" key="13">
    <source>
        <dbReference type="Proteomes" id="UP001152876"/>
    </source>
</evidence>
<dbReference type="GO" id="GO:0000976">
    <property type="term" value="F:transcription cis-regulatory region binding"/>
    <property type="evidence" value="ECO:0007669"/>
    <property type="project" value="TreeGrafter"/>
</dbReference>
<dbReference type="PROSITE" id="PS50110">
    <property type="entry name" value="RESPONSE_REGULATORY"/>
    <property type="match status" value="1"/>
</dbReference>
<keyword evidence="4" id="KW-0805">Transcription regulation</keyword>
<dbReference type="EMBL" id="AOGK01000023">
    <property type="protein sequence ID" value="MDG5977594.1"/>
    <property type="molecule type" value="Genomic_DNA"/>
</dbReference>
<dbReference type="SUPFAM" id="SSF46894">
    <property type="entry name" value="C-terminal effector domain of the bipartite response regulators"/>
    <property type="match status" value="1"/>
</dbReference>
<dbReference type="SMART" id="SM00862">
    <property type="entry name" value="Trans_reg_C"/>
    <property type="match status" value="1"/>
</dbReference>
<keyword evidence="3" id="KW-0902">Two-component regulatory system</keyword>
<evidence type="ECO:0000313" key="12">
    <source>
        <dbReference type="EMBL" id="MDG5977594.1"/>
    </source>
</evidence>
<dbReference type="GO" id="GO:0032993">
    <property type="term" value="C:protein-DNA complex"/>
    <property type="evidence" value="ECO:0007669"/>
    <property type="project" value="TreeGrafter"/>
</dbReference>
<comment type="function">
    <text evidence="7">This protein is a positive regulator for the phosphate regulon. Transcription of this operon is positively regulated by PhoB and PhoR when phosphate is limited.</text>
</comment>
<dbReference type="SMART" id="SM00448">
    <property type="entry name" value="REC"/>
    <property type="match status" value="1"/>
</dbReference>
<dbReference type="InterPro" id="IPR011006">
    <property type="entry name" value="CheY-like_superfamily"/>
</dbReference>
<organism evidence="12 13">
    <name type="scientific">Hydrogenophaga taeniospiralis CCUG 15921</name>
    <dbReference type="NCBI Taxonomy" id="1281780"/>
    <lineage>
        <taxon>Bacteria</taxon>
        <taxon>Pseudomonadati</taxon>
        <taxon>Pseudomonadota</taxon>
        <taxon>Betaproteobacteria</taxon>
        <taxon>Burkholderiales</taxon>
        <taxon>Comamonadaceae</taxon>
        <taxon>Hydrogenophaga</taxon>
    </lineage>
</organism>
<evidence type="ECO:0000259" key="11">
    <source>
        <dbReference type="PROSITE" id="PS51755"/>
    </source>
</evidence>
<gene>
    <name evidence="12" type="ORF">H010_20221</name>
</gene>
<feature type="DNA-binding region" description="OmpR/PhoB-type" evidence="9">
    <location>
        <begin position="143"/>
        <end position="242"/>
    </location>
</feature>
<dbReference type="Pfam" id="PF00486">
    <property type="entry name" value="Trans_reg_C"/>
    <property type="match status" value="1"/>
</dbReference>
<evidence type="ECO:0000256" key="6">
    <source>
        <dbReference type="ARBA" id="ARBA00023163"/>
    </source>
</evidence>
<dbReference type="GO" id="GO:0006355">
    <property type="term" value="P:regulation of DNA-templated transcription"/>
    <property type="evidence" value="ECO:0007669"/>
    <property type="project" value="InterPro"/>
</dbReference>
<dbReference type="Gene3D" id="3.40.50.2300">
    <property type="match status" value="1"/>
</dbReference>
<feature type="domain" description="OmpR/PhoB-type" evidence="11">
    <location>
        <begin position="143"/>
        <end position="242"/>
    </location>
</feature>
<protein>
    <recommendedName>
        <fullName evidence="1">Phosphate regulon transcriptional regulatory protein PhoB</fullName>
    </recommendedName>
</protein>
<accession>A0A9X4NVN3</accession>
<dbReference type="PANTHER" id="PTHR48111">
    <property type="entry name" value="REGULATOR OF RPOS"/>
    <property type="match status" value="1"/>
</dbReference>
<evidence type="ECO:0000256" key="1">
    <source>
        <dbReference type="ARBA" id="ARBA00013332"/>
    </source>
</evidence>
<feature type="domain" description="Response regulatory" evidence="10">
    <location>
        <begin position="9"/>
        <end position="123"/>
    </location>
</feature>
<dbReference type="Gene3D" id="6.10.250.690">
    <property type="match status" value="1"/>
</dbReference>
<feature type="modified residue" description="4-aspartylphosphate" evidence="8">
    <location>
        <position position="58"/>
    </location>
</feature>
<keyword evidence="5 9" id="KW-0238">DNA-binding</keyword>
<dbReference type="Proteomes" id="UP001152876">
    <property type="component" value="Unassembled WGS sequence"/>
</dbReference>
<dbReference type="FunFam" id="1.10.10.10:FF:000018">
    <property type="entry name" value="DNA-binding response regulator ResD"/>
    <property type="match status" value="1"/>
</dbReference>
<keyword evidence="13" id="KW-1185">Reference proteome</keyword>
<keyword evidence="2 8" id="KW-0597">Phosphoprotein</keyword>
<dbReference type="CDD" id="cd00383">
    <property type="entry name" value="trans_reg_C"/>
    <property type="match status" value="1"/>
</dbReference>
<dbReference type="InterPro" id="IPR001867">
    <property type="entry name" value="OmpR/PhoB-type_DNA-bd"/>
</dbReference>
<keyword evidence="6" id="KW-0804">Transcription</keyword>
<dbReference type="PROSITE" id="PS51755">
    <property type="entry name" value="OMPR_PHOB"/>
    <property type="match status" value="1"/>
</dbReference>
<sequence length="246" mass="27160">MNAMNAMKQILIAEDQTDIRDLLALNLRGAGYGVSETRDGPSALALQIEIGHDLLVLDLMMPGLDGLEVCKTLRSRGDHTPILMLTAKSTELDRVLGLELGADDYLTKPFSIAELLARVKALLRRSELLRAAQAAQNQASDAGALLVNGELEIQPVKRVARVRGVTLDFTALEFDLLLYFAQHPGHVFSRGQLLNAVWGYTHDGYEHTVTTHINRLRAKLESDPLRPDFILTVRGAGYKMRERPGP</sequence>
<dbReference type="AlphaFoldDB" id="A0A9X4NVN3"/>
<evidence type="ECO:0000256" key="7">
    <source>
        <dbReference type="ARBA" id="ARBA00024735"/>
    </source>
</evidence>